<dbReference type="EMBL" id="FQYI01000001">
    <property type="protein sequence ID" value="SHI33960.1"/>
    <property type="molecule type" value="Genomic_DNA"/>
</dbReference>
<gene>
    <name evidence="1" type="ORF">SAMN05443429_101234</name>
</gene>
<protein>
    <submittedName>
        <fullName evidence="1">Uncharacterized protein</fullName>
    </submittedName>
</protein>
<evidence type="ECO:0000313" key="1">
    <source>
        <dbReference type="EMBL" id="SHI33960.1"/>
    </source>
</evidence>
<dbReference type="Proteomes" id="UP000184335">
    <property type="component" value="Unassembled WGS sequence"/>
</dbReference>
<proteinExistence type="predicted"/>
<accession>A0A1M6ABT5</accession>
<dbReference type="OrthoDB" id="1260293at2"/>
<name>A0A1M6ABT5_9FLAO</name>
<dbReference type="AlphaFoldDB" id="A0A1M6ABT5"/>
<sequence>MKKFCLILFSTVAVISCKKEEKLPESPDVVTNQAEIATNEVATLAVAPDLGKIIFTQEGRAVIAFDSRSQKGEVVVNGKPYTLNNIEFSENSYRLSGDDVSISAENGDFGDVESDCAYGEFPSVRIVAGGAQVQLRNVKVQDCPEL</sequence>
<keyword evidence="2" id="KW-1185">Reference proteome</keyword>
<evidence type="ECO:0000313" key="2">
    <source>
        <dbReference type="Proteomes" id="UP000184335"/>
    </source>
</evidence>
<dbReference type="STRING" id="1118202.SAMN05443429_101234"/>
<dbReference type="RefSeq" id="WP_073177521.1">
    <property type="nucleotide sequence ID" value="NZ_FQYI01000001.1"/>
</dbReference>
<organism evidence="1 2">
    <name type="scientific">Cruoricaptor ignavus</name>
    <dbReference type="NCBI Taxonomy" id="1118202"/>
    <lineage>
        <taxon>Bacteria</taxon>
        <taxon>Pseudomonadati</taxon>
        <taxon>Bacteroidota</taxon>
        <taxon>Flavobacteriia</taxon>
        <taxon>Flavobacteriales</taxon>
        <taxon>Weeksellaceae</taxon>
        <taxon>Cruoricaptor</taxon>
    </lineage>
</organism>
<reference evidence="1 2" key="1">
    <citation type="submission" date="2016-11" db="EMBL/GenBank/DDBJ databases">
        <authorList>
            <person name="Jaros S."/>
            <person name="Januszkiewicz K."/>
            <person name="Wedrychowicz H."/>
        </authorList>
    </citation>
    <scope>NUCLEOTIDE SEQUENCE [LARGE SCALE GENOMIC DNA]</scope>
    <source>
        <strain evidence="1 2">DSM 25479</strain>
    </source>
</reference>
<dbReference type="PROSITE" id="PS51257">
    <property type="entry name" value="PROKAR_LIPOPROTEIN"/>
    <property type="match status" value="1"/>
</dbReference>